<evidence type="ECO:0000313" key="1">
    <source>
        <dbReference type="EMBL" id="KAH7836706.1"/>
    </source>
</evidence>
<keyword evidence="2" id="KW-1185">Reference proteome</keyword>
<reference evidence="1 2" key="1">
    <citation type="journal article" date="2021" name="Hortic Res">
        <title>High-quality reference genome and annotation aids understanding of berry development for evergreen blueberry (Vaccinium darrowii).</title>
        <authorList>
            <person name="Yu J."/>
            <person name="Hulse-Kemp A.M."/>
            <person name="Babiker E."/>
            <person name="Staton M."/>
        </authorList>
    </citation>
    <scope>NUCLEOTIDE SEQUENCE [LARGE SCALE GENOMIC DNA]</scope>
    <source>
        <strain evidence="2">cv. NJ 8807/NJ 8810</strain>
        <tissue evidence="1">Young leaf</tissue>
    </source>
</reference>
<accession>A0ACB7X7J9</accession>
<gene>
    <name evidence="1" type="ORF">Vadar_004603</name>
</gene>
<proteinExistence type="predicted"/>
<protein>
    <submittedName>
        <fullName evidence="1">Uncharacterized protein</fullName>
    </submittedName>
</protein>
<organism evidence="1 2">
    <name type="scientific">Vaccinium darrowii</name>
    <dbReference type="NCBI Taxonomy" id="229202"/>
    <lineage>
        <taxon>Eukaryota</taxon>
        <taxon>Viridiplantae</taxon>
        <taxon>Streptophyta</taxon>
        <taxon>Embryophyta</taxon>
        <taxon>Tracheophyta</taxon>
        <taxon>Spermatophyta</taxon>
        <taxon>Magnoliopsida</taxon>
        <taxon>eudicotyledons</taxon>
        <taxon>Gunneridae</taxon>
        <taxon>Pentapetalae</taxon>
        <taxon>asterids</taxon>
        <taxon>Ericales</taxon>
        <taxon>Ericaceae</taxon>
        <taxon>Vaccinioideae</taxon>
        <taxon>Vaccinieae</taxon>
        <taxon>Vaccinium</taxon>
    </lineage>
</organism>
<evidence type="ECO:0000313" key="2">
    <source>
        <dbReference type="Proteomes" id="UP000828048"/>
    </source>
</evidence>
<dbReference type="EMBL" id="CM037156">
    <property type="protein sequence ID" value="KAH7836706.1"/>
    <property type="molecule type" value="Genomic_DNA"/>
</dbReference>
<comment type="caution">
    <text evidence="1">The sequence shown here is derived from an EMBL/GenBank/DDBJ whole genome shotgun (WGS) entry which is preliminary data.</text>
</comment>
<dbReference type="Proteomes" id="UP000828048">
    <property type="component" value="Chromosome 6"/>
</dbReference>
<sequence length="1085" mass="124796">MLLLRWTTPSLVKRPISTPHTTRADLRRRREKASTQLRLLYTRLAFSLPPTAEVMAVGGCTFSSDDIVIKSPTDRRLYRYIQLQNGLCALLVHDPDIYPDGPIETSKTEDEEVEDEDDEEDDDDMDDDDDDEGEEEEEDDEEEGESEDDDGNEGKTKGKRCTSQTKQAAAAMCVGMGSFSDPFEAQGLAHFLEHMLFMGSTDFPDENEYDSYLSKHGGSSNAYTEAEHTCYHFDVKREFLKGALIRFSQFFISPLVKAEAMEREVLAVDSEFNQVLQSDSCRLQQLQCHTSAPDHAFNRFFWGNKKSLVDAMNKGINLREQILRLYGDNYHGGLMKLVVIGGETLDVLEGWVLELFNNVKKGPPIKQEARTEVPIWKAGKLYRLEAVRDVHILNLSWTLPCLRKDYLKKSEDYLAHLIGHEGKGSLLFFLKAKGWATSMSAGVGEEGMHRSLIAYIFGMSIHLTDSGLEKIFEIIGYVYQYLKLLRQVSPQEWIFKELQDIGNMEFRFAEEQPQDDYAAELAENLLVYPPEHIIYGDYAFNVWDEEMIKYVLGFFRPENMRVDVVSKSLNKSQDFECEPWFGSRYTEEDISPLLMEMWSNPSQVDTSLHLPAKNEFIACDFSICADKAPITNANYPRCILDEPLMKFWYKLDRTFKLPRANTYFRISLKGGYSDVKNSLLTELFIHLLKDELNEVIYQASVAKLETSVSLFSDKLELKVYGFNHKLPILLSKVLAVAKSFLPTDDRFKVIKEDMERTLRNTNMKPLNHASYLRLQVLCQSFWDADAKLGLLNSLSLADLKAFIPQLRSQLYIEGLCHGNLSEEEAIRISSIFRSNFSVQPLPVDMRHKEYVMCLPSGADLVRDVKVKNQLETNSVLELYFQIEPEVGPVITKLKALSDLFDEIVEEPLFNQLRTKEQLGYVVDCSPRVTYRILGFCFRVQSSEFNPVYLQGRIDSFINSLKELLDGLDDESFENYKSGLIAKLLEKDPSLHYETNRFWGQIIDKRYMFDLSEKEAEELRHIQKNDVIDWYNTYLRQPSPKCRRLAIRVWGCNADWKEANTQATSVQVIEDLTAFKMSSTFYPSFC</sequence>
<name>A0ACB7X7J9_9ERIC</name>